<dbReference type="Proteomes" id="UP001189429">
    <property type="component" value="Unassembled WGS sequence"/>
</dbReference>
<proteinExistence type="predicted"/>
<evidence type="ECO:0000313" key="3">
    <source>
        <dbReference type="Proteomes" id="UP001189429"/>
    </source>
</evidence>
<sequence length="228" mass="25468">MDDTNMLDDWDGNTQGVATFPSQELRGGVQSVDQEGGPCATPMGPPGEHIPAGAHLDPWAQSSLQEFKDQALKEFAAKAMAPLNETLPCALVKATGPLLNQYEEKFNQHIRLLRQDLDRQSQRVNTVETKFAAMEERLAHLERELDLAKAKPRNLPIASAGWDGEAQTALRLPSGQWRSFHIQLVTKNIPLYVSTDKNRKEIATEMACKKLRRAISDEYGVTTFIDRE</sequence>
<gene>
    <name evidence="2" type="ORF">PCOR1329_LOCUS17125</name>
</gene>
<comment type="caution">
    <text evidence="2">The sequence shown here is derived from an EMBL/GenBank/DDBJ whole genome shotgun (WGS) entry which is preliminary data.</text>
</comment>
<evidence type="ECO:0000256" key="1">
    <source>
        <dbReference type="SAM" id="Coils"/>
    </source>
</evidence>
<dbReference type="EMBL" id="CAUYUJ010005287">
    <property type="protein sequence ID" value="CAK0813066.1"/>
    <property type="molecule type" value="Genomic_DNA"/>
</dbReference>
<keyword evidence="3" id="KW-1185">Reference proteome</keyword>
<keyword evidence="1" id="KW-0175">Coiled coil</keyword>
<reference evidence="2" key="1">
    <citation type="submission" date="2023-10" db="EMBL/GenBank/DDBJ databases">
        <authorList>
            <person name="Chen Y."/>
            <person name="Shah S."/>
            <person name="Dougan E. K."/>
            <person name="Thang M."/>
            <person name="Chan C."/>
        </authorList>
    </citation>
    <scope>NUCLEOTIDE SEQUENCE [LARGE SCALE GENOMIC DNA]</scope>
</reference>
<name>A0ABN9R5T7_9DINO</name>
<accession>A0ABN9R5T7</accession>
<organism evidence="2 3">
    <name type="scientific">Prorocentrum cordatum</name>
    <dbReference type="NCBI Taxonomy" id="2364126"/>
    <lineage>
        <taxon>Eukaryota</taxon>
        <taxon>Sar</taxon>
        <taxon>Alveolata</taxon>
        <taxon>Dinophyceae</taxon>
        <taxon>Prorocentrales</taxon>
        <taxon>Prorocentraceae</taxon>
        <taxon>Prorocentrum</taxon>
    </lineage>
</organism>
<feature type="non-terminal residue" evidence="2">
    <location>
        <position position="228"/>
    </location>
</feature>
<feature type="coiled-coil region" evidence="1">
    <location>
        <begin position="110"/>
        <end position="151"/>
    </location>
</feature>
<protein>
    <submittedName>
        <fullName evidence="2">Uncharacterized protein</fullName>
    </submittedName>
</protein>
<evidence type="ECO:0000313" key="2">
    <source>
        <dbReference type="EMBL" id="CAK0813066.1"/>
    </source>
</evidence>